<dbReference type="RefSeq" id="WP_139988808.1">
    <property type="nucleotide sequence ID" value="NZ_QFDK01000013.1"/>
</dbReference>
<evidence type="ECO:0000313" key="2">
    <source>
        <dbReference type="Proteomes" id="UP000785759"/>
    </source>
</evidence>
<sequence>MDDLQSTWKLSELAVFRNIETGYSIKGNLVNNTKNETFLVPFGAIDANYQLAYDKSLSELCERATWLNMYKVAPKLITNTIGFAAHTLTEAAIYQSTAEQFERQCFRTLIEILNQQRVNEVLTTFSVVQWSRGIDFLRTTKICGHLLYLVIRTLCTSKRVYFGMGKASSLAKSRLDALGECRLVQESLEKLDVQNNIKDGIMSSGDINYFKALSESASIKKSMHILKNYENKTTDLLKQLVSFGEDTITVDVSKYMPDFLNPLKRVVYYSFPKNRSEQYIQNFLVK</sequence>
<reference evidence="1" key="1">
    <citation type="submission" date="2018-05" db="EMBL/GenBank/DDBJ databases">
        <title>Genome Comparison of Lactic Acid Bacteria Isolated from non-Wheat Sourdough.</title>
        <authorList>
            <person name="Rice T."/>
            <person name="Axel C."/>
            <person name="Lynch K.M."/>
            <person name="Benz C."/>
            <person name="Arendt E.K."/>
            <person name="Coffey A."/>
        </authorList>
    </citation>
    <scope>NUCLEOTIDE SEQUENCE</scope>
    <source>
        <strain evidence="1">TR055</strain>
    </source>
</reference>
<accession>A0AAJ5FH74</accession>
<dbReference type="Proteomes" id="UP000785759">
    <property type="component" value="Unassembled WGS sequence"/>
</dbReference>
<comment type="caution">
    <text evidence="1">The sequence shown here is derived from an EMBL/GenBank/DDBJ whole genome shotgun (WGS) entry which is preliminary data.</text>
</comment>
<protein>
    <submittedName>
        <fullName evidence="1">Uncharacterized protein</fullName>
    </submittedName>
</protein>
<gene>
    <name evidence="1" type="ORF">DIS17_10715</name>
</gene>
<organism evidence="1 2">
    <name type="scientific">Levilactobacillus brevis</name>
    <name type="common">Lactobacillus brevis</name>
    <dbReference type="NCBI Taxonomy" id="1580"/>
    <lineage>
        <taxon>Bacteria</taxon>
        <taxon>Bacillati</taxon>
        <taxon>Bacillota</taxon>
        <taxon>Bacilli</taxon>
        <taxon>Lactobacillales</taxon>
        <taxon>Lactobacillaceae</taxon>
        <taxon>Levilactobacillus</taxon>
    </lineage>
</organism>
<proteinExistence type="predicted"/>
<evidence type="ECO:0000313" key="1">
    <source>
        <dbReference type="EMBL" id="TOZ02346.1"/>
    </source>
</evidence>
<dbReference type="AlphaFoldDB" id="A0AAJ5FH74"/>
<dbReference type="EMBL" id="QFDK01000013">
    <property type="protein sequence ID" value="TOZ02346.1"/>
    <property type="molecule type" value="Genomic_DNA"/>
</dbReference>
<name>A0AAJ5FH74_LEVBR</name>